<evidence type="ECO:0000259" key="2">
    <source>
        <dbReference type="Pfam" id="PF14491"/>
    </source>
</evidence>
<dbReference type="Proteomes" id="UP001375370">
    <property type="component" value="Chromosome"/>
</dbReference>
<proteinExistence type="predicted"/>
<accession>A0ABZ2J9U4</accession>
<feature type="transmembrane region" description="Helical" evidence="1">
    <location>
        <begin position="139"/>
        <end position="165"/>
    </location>
</feature>
<keyword evidence="4" id="KW-1185">Reference proteome</keyword>
<dbReference type="Pfam" id="PF14491">
    <property type="entry name" value="DUF4435"/>
    <property type="match status" value="1"/>
</dbReference>
<reference evidence="3 4" key="1">
    <citation type="submission" date="2024-03" db="EMBL/GenBank/DDBJ databases">
        <title>A Dehalogenimonas Isolated from Estuarine Sediments Dihaloeliminates Chlorinated Alkanes.</title>
        <authorList>
            <person name="Yang Y."/>
            <person name="Wang H."/>
        </authorList>
    </citation>
    <scope>NUCLEOTIDE SEQUENCE [LARGE SCALE GENOMIC DNA]</scope>
    <source>
        <strain evidence="3 4">W</strain>
    </source>
</reference>
<feature type="domain" description="DUF4435" evidence="2">
    <location>
        <begin position="25"/>
        <end position="146"/>
    </location>
</feature>
<sequence>MTSGRQRKIDELAELYKRHPDFRDFYVEGLRDREFFRWFFETADIHHVNVYDVGAIDVPPECSREHCQPNNNRGRIAALAKTLEILSGPGTTQATCIIDKDFDSILQIVHEPNILCCTDYACLEMYFVNEKCLDKFCKLFLNTSALTGINILTMLVPILQALFIIRFVNETLDLSLNYMSFERCCAFHPPQITFNECEYIERYLSKNGRLDQKDVFIKMVEESTIKLEREYRNQIHGHDFVNLIAWFLLKNGVERKLCDPGVVERGLIACIEYDSLLAYPLFSYLTKRSIVN</sequence>
<evidence type="ECO:0000313" key="4">
    <source>
        <dbReference type="Proteomes" id="UP001375370"/>
    </source>
</evidence>
<organism evidence="3 4">
    <name type="scientific">Candidatus Dehalogenimonas loeffleri</name>
    <dbReference type="NCBI Taxonomy" id="3127115"/>
    <lineage>
        <taxon>Bacteria</taxon>
        <taxon>Bacillati</taxon>
        <taxon>Chloroflexota</taxon>
        <taxon>Dehalococcoidia</taxon>
        <taxon>Dehalococcoidales</taxon>
        <taxon>Dehalococcoidaceae</taxon>
        <taxon>Dehalogenimonas</taxon>
    </lineage>
</organism>
<keyword evidence="1" id="KW-0812">Transmembrane</keyword>
<keyword evidence="1" id="KW-0472">Membrane</keyword>
<dbReference type="RefSeq" id="WP_338737780.1">
    <property type="nucleotide sequence ID" value="NZ_CP146612.1"/>
</dbReference>
<evidence type="ECO:0000256" key="1">
    <source>
        <dbReference type="SAM" id="Phobius"/>
    </source>
</evidence>
<keyword evidence="1" id="KW-1133">Transmembrane helix</keyword>
<gene>
    <name evidence="3" type="ORF">V8247_00755</name>
</gene>
<protein>
    <submittedName>
        <fullName evidence="3">DUF4435 domain-containing protein</fullName>
    </submittedName>
</protein>
<name>A0ABZ2J9U4_9CHLR</name>
<evidence type="ECO:0000313" key="3">
    <source>
        <dbReference type="EMBL" id="WWX25533.1"/>
    </source>
</evidence>
<dbReference type="InterPro" id="IPR029492">
    <property type="entry name" value="DUF4435"/>
</dbReference>
<dbReference type="EMBL" id="CP146612">
    <property type="protein sequence ID" value="WWX25533.1"/>
    <property type="molecule type" value="Genomic_DNA"/>
</dbReference>